<dbReference type="AlphaFoldDB" id="A0A9P0CKF7"/>
<feature type="region of interest" description="Disordered" evidence="1">
    <location>
        <begin position="153"/>
        <end position="223"/>
    </location>
</feature>
<accession>A0A9P0CKF7</accession>
<feature type="region of interest" description="Disordered" evidence="1">
    <location>
        <begin position="128"/>
        <end position="147"/>
    </location>
</feature>
<evidence type="ECO:0000256" key="1">
    <source>
        <dbReference type="SAM" id="MobiDB-lite"/>
    </source>
</evidence>
<feature type="compositionally biased region" description="Basic and acidic residues" evidence="1">
    <location>
        <begin position="104"/>
        <end position="123"/>
    </location>
</feature>
<feature type="compositionally biased region" description="Acidic residues" evidence="1">
    <location>
        <begin position="172"/>
        <end position="213"/>
    </location>
</feature>
<proteinExistence type="predicted"/>
<dbReference type="EMBL" id="OV651822">
    <property type="protein sequence ID" value="CAH1100779.1"/>
    <property type="molecule type" value="Genomic_DNA"/>
</dbReference>
<sequence>MSTRGPKMLTRAQKILNLIRDPSNNPSGIPNIRAIQDNSNKFEESLHQEERIILIVEKNHVDNELHPFESDGVKNPIFIATSQEESITDEVTNNIMENRSYNYQREEESNMENKPEPLRDADENKTNFIQTSEKENHTTDEETKDMTQNEIDNHQREDENAIESKSVTDQENYVDSEPEPFGDNSDDDPEFIPTSEDESDRDEETNNMENETDNDQREEKMLI</sequence>
<feature type="compositionally biased region" description="Basic and acidic residues" evidence="1">
    <location>
        <begin position="132"/>
        <end position="147"/>
    </location>
</feature>
<reference evidence="2" key="1">
    <citation type="submission" date="2022-01" db="EMBL/GenBank/DDBJ databases">
        <authorList>
            <person name="King R."/>
        </authorList>
    </citation>
    <scope>NUCLEOTIDE SEQUENCE</scope>
</reference>
<evidence type="ECO:0000313" key="2">
    <source>
        <dbReference type="EMBL" id="CAH1100779.1"/>
    </source>
</evidence>
<keyword evidence="3" id="KW-1185">Reference proteome</keyword>
<name>A0A9P0CKF7_9CUCU</name>
<dbReference type="Proteomes" id="UP001153636">
    <property type="component" value="Chromosome 10"/>
</dbReference>
<feature type="compositionally biased region" description="Basic and acidic residues" evidence="1">
    <location>
        <begin position="214"/>
        <end position="223"/>
    </location>
</feature>
<gene>
    <name evidence="2" type="ORF">PSYICH_LOCUS1903</name>
</gene>
<evidence type="ECO:0000313" key="3">
    <source>
        <dbReference type="Proteomes" id="UP001153636"/>
    </source>
</evidence>
<organism evidence="2 3">
    <name type="scientific">Psylliodes chrysocephalus</name>
    <dbReference type="NCBI Taxonomy" id="3402493"/>
    <lineage>
        <taxon>Eukaryota</taxon>
        <taxon>Metazoa</taxon>
        <taxon>Ecdysozoa</taxon>
        <taxon>Arthropoda</taxon>
        <taxon>Hexapoda</taxon>
        <taxon>Insecta</taxon>
        <taxon>Pterygota</taxon>
        <taxon>Neoptera</taxon>
        <taxon>Endopterygota</taxon>
        <taxon>Coleoptera</taxon>
        <taxon>Polyphaga</taxon>
        <taxon>Cucujiformia</taxon>
        <taxon>Chrysomeloidea</taxon>
        <taxon>Chrysomelidae</taxon>
        <taxon>Galerucinae</taxon>
        <taxon>Alticini</taxon>
        <taxon>Psylliodes</taxon>
    </lineage>
</organism>
<protein>
    <submittedName>
        <fullName evidence="2">Uncharacterized protein</fullName>
    </submittedName>
</protein>
<feature type="region of interest" description="Disordered" evidence="1">
    <location>
        <begin position="102"/>
        <end position="123"/>
    </location>
</feature>